<comment type="caution">
    <text evidence="6">The sequence shown here is derived from an EMBL/GenBank/DDBJ whole genome shotgun (WGS) entry which is preliminary data.</text>
</comment>
<evidence type="ECO:0000313" key="6">
    <source>
        <dbReference type="EMBL" id="CCA76859.1"/>
    </source>
</evidence>
<evidence type="ECO:0000256" key="5">
    <source>
        <dbReference type="SAM" id="Phobius"/>
    </source>
</evidence>
<sequence>MSYVIAGRKIAAEYLSLATLGTVGGIVAVMKSRPAKPKPVPATENLSLSGSTEESDFIKNFIAEAEKEDAKKH</sequence>
<gene>
    <name evidence="6" type="ORF">PIIN_10844</name>
</gene>
<organism evidence="6 7">
    <name type="scientific">Serendipita indica (strain DSM 11827)</name>
    <name type="common">Root endophyte fungus</name>
    <name type="synonym">Piriformospora indica</name>
    <dbReference type="NCBI Taxonomy" id="1109443"/>
    <lineage>
        <taxon>Eukaryota</taxon>
        <taxon>Fungi</taxon>
        <taxon>Dikarya</taxon>
        <taxon>Basidiomycota</taxon>
        <taxon>Agaricomycotina</taxon>
        <taxon>Agaricomycetes</taxon>
        <taxon>Sebacinales</taxon>
        <taxon>Serendipitaceae</taxon>
        <taxon>Serendipita</taxon>
    </lineage>
</organism>
<dbReference type="GO" id="GO:0031966">
    <property type="term" value="C:mitochondrial membrane"/>
    <property type="evidence" value="ECO:0007669"/>
    <property type="project" value="UniProtKB-SubCell"/>
</dbReference>
<keyword evidence="5" id="KW-1133">Transmembrane helix</keyword>
<feature type="transmembrane region" description="Helical" evidence="5">
    <location>
        <begin position="12"/>
        <end position="30"/>
    </location>
</feature>
<dbReference type="AlphaFoldDB" id="G4TZW6"/>
<dbReference type="OrthoDB" id="2094445at2759"/>
<keyword evidence="5" id="KW-0812">Transmembrane</keyword>
<comment type="subcellular location">
    <subcellularLocation>
        <location evidence="1">Mitochondrion membrane</location>
    </subcellularLocation>
</comment>
<evidence type="ECO:0000313" key="7">
    <source>
        <dbReference type="Proteomes" id="UP000007148"/>
    </source>
</evidence>
<keyword evidence="2" id="KW-0496">Mitochondrion</keyword>
<dbReference type="InParanoid" id="G4TZW6"/>
<proteinExistence type="predicted"/>
<dbReference type="EMBL" id="CAFZ01001062">
    <property type="protein sequence ID" value="CCA76859.1"/>
    <property type="molecule type" value="Genomic_DNA"/>
</dbReference>
<feature type="region of interest" description="Disordered" evidence="4">
    <location>
        <begin position="34"/>
        <end position="53"/>
    </location>
</feature>
<name>G4TZW6_SERID</name>
<evidence type="ECO:0000256" key="2">
    <source>
        <dbReference type="ARBA" id="ARBA00023128"/>
    </source>
</evidence>
<dbReference type="PANTHER" id="PTHR28074:SF1">
    <property type="entry name" value="ATP SYNTHASE SUBUNIT K, MITOCHONDRIAL"/>
    <property type="match status" value="1"/>
</dbReference>
<evidence type="ECO:0000256" key="4">
    <source>
        <dbReference type="SAM" id="MobiDB-lite"/>
    </source>
</evidence>
<protein>
    <submittedName>
        <fullName evidence="6">Uncharacterized protein</fullName>
    </submittedName>
</protein>
<dbReference type="HOGENOM" id="CLU_172736_0_0_1"/>
<dbReference type="Pfam" id="PF11022">
    <property type="entry name" value="ATP19"/>
    <property type="match status" value="1"/>
</dbReference>
<dbReference type="Proteomes" id="UP000007148">
    <property type="component" value="Unassembled WGS sequence"/>
</dbReference>
<dbReference type="InterPro" id="IPR021278">
    <property type="entry name" value="ATP19"/>
</dbReference>
<dbReference type="PANTHER" id="PTHR28074">
    <property type="entry name" value="ATP SYNTHASE SUBUNIT K, MITOCHONDRIAL"/>
    <property type="match status" value="1"/>
</dbReference>
<dbReference type="GO" id="GO:0015986">
    <property type="term" value="P:proton motive force-driven ATP synthesis"/>
    <property type="evidence" value="ECO:0007669"/>
    <property type="project" value="TreeGrafter"/>
</dbReference>
<accession>G4TZW6</accession>
<reference evidence="6 7" key="1">
    <citation type="journal article" date="2011" name="PLoS Pathog.">
        <title>Endophytic Life Strategies Decoded by Genome and Transcriptome Analyses of the Mutualistic Root Symbiont Piriformospora indica.</title>
        <authorList>
            <person name="Zuccaro A."/>
            <person name="Lahrmann U."/>
            <person name="Guldener U."/>
            <person name="Langen G."/>
            <person name="Pfiffi S."/>
            <person name="Biedenkopf D."/>
            <person name="Wong P."/>
            <person name="Samans B."/>
            <person name="Grimm C."/>
            <person name="Basiewicz M."/>
            <person name="Murat C."/>
            <person name="Martin F."/>
            <person name="Kogel K.H."/>
        </authorList>
    </citation>
    <scope>NUCLEOTIDE SEQUENCE [LARGE SCALE GENOMIC DNA]</scope>
    <source>
        <strain evidence="6 7">DSM 11827</strain>
    </source>
</reference>
<evidence type="ECO:0000256" key="3">
    <source>
        <dbReference type="ARBA" id="ARBA00023136"/>
    </source>
</evidence>
<keyword evidence="7" id="KW-1185">Reference proteome</keyword>
<evidence type="ECO:0000256" key="1">
    <source>
        <dbReference type="ARBA" id="ARBA00004325"/>
    </source>
</evidence>
<keyword evidence="3 5" id="KW-0472">Membrane</keyword>